<gene>
    <name evidence="2" type="ORF">BSF38_02549</name>
</gene>
<dbReference type="OrthoDB" id="292672at2"/>
<name>A0A1U7CQ67_9BACT</name>
<dbReference type="AlphaFoldDB" id="A0A1U7CQ67"/>
<sequence>MNRVFGIWLASSLAIGLASTVSAQEYVFPGAVVDGPVVDGGFVNGGFGNTYVQQPPISGVPGNRWNMLGGPTYLDGVIYPESYLQPGTVVTQPGTVITQPRPVVVQPRTVLGRRRTYTRGYNAGPAPYRTPLPQTRLYGEGGMMAPNAYSPYNRQQTYGEAYGLGPYGTNYYSEYYQGRPLYP</sequence>
<keyword evidence="3" id="KW-1185">Reference proteome</keyword>
<dbReference type="RefSeq" id="WP_076346108.1">
    <property type="nucleotide sequence ID" value="NZ_CP019082.1"/>
</dbReference>
<evidence type="ECO:0000256" key="1">
    <source>
        <dbReference type="SAM" id="SignalP"/>
    </source>
</evidence>
<evidence type="ECO:0000313" key="2">
    <source>
        <dbReference type="EMBL" id="APW61046.1"/>
    </source>
</evidence>
<reference evidence="3" key="1">
    <citation type="submission" date="2016-12" db="EMBL/GenBank/DDBJ databases">
        <title>Comparative genomics of four Isosphaeraceae planctomycetes: a common pool of plasmids and glycoside hydrolase genes.</title>
        <authorList>
            <person name="Ivanova A."/>
        </authorList>
    </citation>
    <scope>NUCLEOTIDE SEQUENCE [LARGE SCALE GENOMIC DNA]</scope>
    <source>
        <strain evidence="3">PX4</strain>
    </source>
</reference>
<proteinExistence type="predicted"/>
<feature type="chain" id="PRO_5012143177" evidence="1">
    <location>
        <begin position="24"/>
        <end position="183"/>
    </location>
</feature>
<evidence type="ECO:0000313" key="3">
    <source>
        <dbReference type="Proteomes" id="UP000186309"/>
    </source>
</evidence>
<feature type="signal peptide" evidence="1">
    <location>
        <begin position="1"/>
        <end position="23"/>
    </location>
</feature>
<keyword evidence="1" id="KW-0732">Signal</keyword>
<protein>
    <submittedName>
        <fullName evidence="2">Uncharacterized protein</fullName>
    </submittedName>
</protein>
<accession>A0A1U7CQ67</accession>
<dbReference type="EMBL" id="CP019082">
    <property type="protein sequence ID" value="APW61046.1"/>
    <property type="molecule type" value="Genomic_DNA"/>
</dbReference>
<dbReference type="STRING" id="1387353.BSF38_02549"/>
<dbReference type="Proteomes" id="UP000186309">
    <property type="component" value="Chromosome"/>
</dbReference>
<dbReference type="KEGG" id="pbor:BSF38_02549"/>
<organism evidence="2 3">
    <name type="scientific">Paludisphaera borealis</name>
    <dbReference type="NCBI Taxonomy" id="1387353"/>
    <lineage>
        <taxon>Bacteria</taxon>
        <taxon>Pseudomonadati</taxon>
        <taxon>Planctomycetota</taxon>
        <taxon>Planctomycetia</taxon>
        <taxon>Isosphaerales</taxon>
        <taxon>Isosphaeraceae</taxon>
        <taxon>Paludisphaera</taxon>
    </lineage>
</organism>